<dbReference type="SMART" id="SM00471">
    <property type="entry name" value="HDc"/>
    <property type="match status" value="1"/>
</dbReference>
<dbReference type="Pfam" id="PF11871">
    <property type="entry name" value="DUF3391"/>
    <property type="match status" value="1"/>
</dbReference>
<accession>A0A7W6JV38</accession>
<organism evidence="2 3">
    <name type="scientific">Sphingomonas kyeonggiensis</name>
    <dbReference type="NCBI Taxonomy" id="1268553"/>
    <lineage>
        <taxon>Bacteria</taxon>
        <taxon>Pseudomonadati</taxon>
        <taxon>Pseudomonadota</taxon>
        <taxon>Alphaproteobacteria</taxon>
        <taxon>Sphingomonadales</taxon>
        <taxon>Sphingomonadaceae</taxon>
        <taxon>Sphingomonas</taxon>
    </lineage>
</organism>
<name>A0A7W6JV38_9SPHN</name>
<dbReference type="PANTHER" id="PTHR43155">
    <property type="entry name" value="CYCLIC DI-GMP PHOSPHODIESTERASE PA4108-RELATED"/>
    <property type="match status" value="1"/>
</dbReference>
<dbReference type="GO" id="GO:0008081">
    <property type="term" value="F:phosphoric diester hydrolase activity"/>
    <property type="evidence" value="ECO:0007669"/>
    <property type="project" value="UniProtKB-ARBA"/>
</dbReference>
<dbReference type="Gene3D" id="1.10.3210.10">
    <property type="entry name" value="Hypothetical protein af1432"/>
    <property type="match status" value="1"/>
</dbReference>
<dbReference type="NCBIfam" id="TIGR00277">
    <property type="entry name" value="HDIG"/>
    <property type="match status" value="1"/>
</dbReference>
<dbReference type="AlphaFoldDB" id="A0A7W6JV38"/>
<dbReference type="InterPro" id="IPR021812">
    <property type="entry name" value="DUF3391"/>
</dbReference>
<comment type="caution">
    <text evidence="2">The sequence shown here is derived from an EMBL/GenBank/DDBJ whole genome shotgun (WGS) entry which is preliminary data.</text>
</comment>
<dbReference type="Pfam" id="PF13487">
    <property type="entry name" value="HD_5"/>
    <property type="match status" value="1"/>
</dbReference>
<dbReference type="Proteomes" id="UP000557392">
    <property type="component" value="Unassembled WGS sequence"/>
</dbReference>
<evidence type="ECO:0000313" key="3">
    <source>
        <dbReference type="Proteomes" id="UP000557392"/>
    </source>
</evidence>
<dbReference type="CDD" id="cd00077">
    <property type="entry name" value="HDc"/>
    <property type="match status" value="1"/>
</dbReference>
<dbReference type="InterPro" id="IPR006675">
    <property type="entry name" value="HDIG_dom"/>
</dbReference>
<dbReference type="RefSeq" id="WP_183999448.1">
    <property type="nucleotide sequence ID" value="NZ_JACIEH010000003.1"/>
</dbReference>
<dbReference type="GO" id="GO:0016740">
    <property type="term" value="F:transferase activity"/>
    <property type="evidence" value="ECO:0007669"/>
    <property type="project" value="UniProtKB-KW"/>
</dbReference>
<evidence type="ECO:0000313" key="2">
    <source>
        <dbReference type="EMBL" id="MBB4100124.1"/>
    </source>
</evidence>
<protein>
    <submittedName>
        <fullName evidence="2">Putative nucleotidyltransferase with HDIG domain</fullName>
    </submittedName>
</protein>
<reference evidence="2 3" key="1">
    <citation type="submission" date="2020-08" db="EMBL/GenBank/DDBJ databases">
        <title>Genomic Encyclopedia of Type Strains, Phase IV (KMG-IV): sequencing the most valuable type-strain genomes for metagenomic binning, comparative biology and taxonomic classification.</title>
        <authorList>
            <person name="Goeker M."/>
        </authorList>
    </citation>
    <scope>NUCLEOTIDE SEQUENCE [LARGE SCALE GENOMIC DNA]</scope>
    <source>
        <strain evidence="2 3">DSM 101806</strain>
    </source>
</reference>
<keyword evidence="3" id="KW-1185">Reference proteome</keyword>
<proteinExistence type="predicted"/>
<dbReference type="PROSITE" id="PS51832">
    <property type="entry name" value="HD_GYP"/>
    <property type="match status" value="1"/>
</dbReference>
<dbReference type="InterPro" id="IPR003607">
    <property type="entry name" value="HD/PDEase_dom"/>
</dbReference>
<sequence length="405" mass="44333">MLKRIPPGEVKLGMFIHGFEGSWMAHPFWRTRFLLERPADLALLRGSSVSAVLIDVSRGAAPDPAKTLPEAVPAQLPPAASPEALRADRDHARQTIAHARGVAQEIYENAQNGLSIDAREAIPVVAEIAECVARNPAMFIDMARLKTKDQYTYLHSVSVCGLMVNLAREIGLDDETVRAMGLAGLLHDVGKMTVPAEVLNKPGRLDAGEFALIKQHPEAGHAMLHGAEGINQQALDVCLMHHEKIDGSGYPFGLKGEAISLAARMGAICDVYDALTSDRVYKDRWTPLRAVTEMHSWTGHFDPDLLFAFCRSIGVAPTGWLVRLQSGRLGVVLPEGTQEARSKIRVFHSAVTRRAVALEDLFRGLGDRVVGTEDPADWGFTDWDAAVRKLRDGQPALPDGWMRRP</sequence>
<dbReference type="EMBL" id="JACIEH010000003">
    <property type="protein sequence ID" value="MBB4100124.1"/>
    <property type="molecule type" value="Genomic_DNA"/>
</dbReference>
<dbReference type="SUPFAM" id="SSF109604">
    <property type="entry name" value="HD-domain/PDEase-like"/>
    <property type="match status" value="1"/>
</dbReference>
<feature type="domain" description="HD-GYP" evidence="1">
    <location>
        <begin position="130"/>
        <end position="325"/>
    </location>
</feature>
<gene>
    <name evidence="2" type="ORF">GGR46_003696</name>
</gene>
<dbReference type="InterPro" id="IPR037522">
    <property type="entry name" value="HD_GYP_dom"/>
</dbReference>
<evidence type="ECO:0000259" key="1">
    <source>
        <dbReference type="PROSITE" id="PS51832"/>
    </source>
</evidence>
<dbReference type="PANTHER" id="PTHR43155:SF2">
    <property type="entry name" value="CYCLIC DI-GMP PHOSPHODIESTERASE PA4108"/>
    <property type="match status" value="1"/>
</dbReference>
<keyword evidence="2" id="KW-0808">Transferase</keyword>